<feature type="compositionally biased region" description="Pro residues" evidence="1">
    <location>
        <begin position="67"/>
        <end position="77"/>
    </location>
</feature>
<dbReference type="Proteomes" id="UP001472866">
    <property type="component" value="Chromosome 01"/>
</dbReference>
<feature type="compositionally biased region" description="Basic and acidic residues" evidence="1">
    <location>
        <begin position="277"/>
        <end position="292"/>
    </location>
</feature>
<gene>
    <name evidence="2" type="ORF">HKI87_01g04980</name>
</gene>
<feature type="region of interest" description="Disordered" evidence="1">
    <location>
        <begin position="274"/>
        <end position="297"/>
    </location>
</feature>
<proteinExistence type="predicted"/>
<evidence type="ECO:0000313" key="3">
    <source>
        <dbReference type="Proteomes" id="UP001472866"/>
    </source>
</evidence>
<evidence type="ECO:0000313" key="2">
    <source>
        <dbReference type="EMBL" id="WZN58973.1"/>
    </source>
</evidence>
<accession>A0AAX4NYJ3</accession>
<sequence>MADSVCSRGRAVARVGLACVSPRPRRIRTGPLCRSSTSSEKGSWPAGAPARAPSPAGRDDFRAGAARPPPPPRPPPWSAAFWLPGDPSLRGRRMALATLGVLGGSFALRKLLPAGEEPPRVYLDDSGQRFLVTEGGAQLALFEDDKGRPYFLDPKGNMWYDSGDPSVGIHRIAPDGDVFALWEDPKTGEVLERRVGNIDRDLIDVKTKEYGDLTLFKDAEEASDVPPLCRDDRGDLVKCLDPNGRIRTDRDLEYPEVLLEGQIKNLERRRRVFGGRKRGEEGKGDRDIETFRQGDIGPLDLGLFD</sequence>
<dbReference type="EMBL" id="CP151501">
    <property type="protein sequence ID" value="WZN58973.1"/>
    <property type="molecule type" value="Genomic_DNA"/>
</dbReference>
<keyword evidence="3" id="KW-1185">Reference proteome</keyword>
<evidence type="ECO:0000256" key="1">
    <source>
        <dbReference type="SAM" id="MobiDB-lite"/>
    </source>
</evidence>
<protein>
    <submittedName>
        <fullName evidence="2">Uncharacterized protein</fullName>
    </submittedName>
</protein>
<name>A0AAX4NYJ3_9CHLO</name>
<feature type="compositionally biased region" description="Low complexity" evidence="1">
    <location>
        <begin position="45"/>
        <end position="56"/>
    </location>
</feature>
<feature type="region of interest" description="Disordered" evidence="1">
    <location>
        <begin position="24"/>
        <end position="79"/>
    </location>
</feature>
<dbReference type="AlphaFoldDB" id="A0AAX4NYJ3"/>
<organism evidence="2 3">
    <name type="scientific">Chloropicon roscoffensis</name>
    <dbReference type="NCBI Taxonomy" id="1461544"/>
    <lineage>
        <taxon>Eukaryota</taxon>
        <taxon>Viridiplantae</taxon>
        <taxon>Chlorophyta</taxon>
        <taxon>Chloropicophyceae</taxon>
        <taxon>Chloropicales</taxon>
        <taxon>Chloropicaceae</taxon>
        <taxon>Chloropicon</taxon>
    </lineage>
</organism>
<reference evidence="2 3" key="1">
    <citation type="submission" date="2024-03" db="EMBL/GenBank/DDBJ databases">
        <title>Complete genome sequence of the green alga Chloropicon roscoffensis RCC1871.</title>
        <authorList>
            <person name="Lemieux C."/>
            <person name="Pombert J.-F."/>
            <person name="Otis C."/>
            <person name="Turmel M."/>
        </authorList>
    </citation>
    <scope>NUCLEOTIDE SEQUENCE [LARGE SCALE GENOMIC DNA]</scope>
    <source>
        <strain evidence="2 3">RCC1871</strain>
    </source>
</reference>